<dbReference type="PANTHER" id="PTHR17453:SF0">
    <property type="entry name" value="SIGNAL RECOGNITION PARTICLE 19 KDA PROTEIN"/>
    <property type="match status" value="1"/>
</dbReference>
<dbReference type="SUPFAM" id="SSF69695">
    <property type="entry name" value="SRP19"/>
    <property type="match status" value="1"/>
</dbReference>
<sequence length="153" mass="17793">MAQQQPQQARPWSPDFKHSDRERWICIYPAYLNSRKTVSEGRRLPKDKCVDNPTYTEIKDVLIASGFQIGIENKVYPRELDHRDQKVRGRIRVQLRDNNGGFLMPEYKSRRAVLEVICEKIPKLKTRIQAASSQPAQQQQQTSTKSKKGRKGK</sequence>
<dbReference type="Pfam" id="PF01922">
    <property type="entry name" value="SRP19"/>
    <property type="match status" value="1"/>
</dbReference>
<evidence type="ECO:0000313" key="11">
    <source>
        <dbReference type="Proteomes" id="UP000694844"/>
    </source>
</evidence>
<evidence type="ECO:0000256" key="7">
    <source>
        <dbReference type="ARBA" id="ARBA00023242"/>
    </source>
</evidence>
<evidence type="ECO:0000256" key="2">
    <source>
        <dbReference type="ARBA" id="ARBA00004604"/>
    </source>
</evidence>
<evidence type="ECO:0000256" key="5">
    <source>
        <dbReference type="ARBA" id="ARBA00022884"/>
    </source>
</evidence>
<keyword evidence="11" id="KW-1185">Reference proteome</keyword>
<evidence type="ECO:0000256" key="10">
    <source>
        <dbReference type="SAM" id="MobiDB-lite"/>
    </source>
</evidence>
<dbReference type="PANTHER" id="PTHR17453">
    <property type="entry name" value="SIGNAL RECOGNITION PARTICLE 19 KD PROTEIN"/>
    <property type="match status" value="1"/>
</dbReference>
<dbReference type="InterPro" id="IPR036521">
    <property type="entry name" value="SRP19-like_sf"/>
</dbReference>
<feature type="region of interest" description="Disordered" evidence="10">
    <location>
        <begin position="128"/>
        <end position="153"/>
    </location>
</feature>
<keyword evidence="8" id="KW-0687">Ribonucleoprotein</keyword>
<comment type="subcellular location">
    <subcellularLocation>
        <location evidence="1">Cytoplasm</location>
    </subcellularLocation>
    <subcellularLocation>
        <location evidence="2">Nucleus</location>
        <location evidence="2">Nucleolus</location>
    </subcellularLocation>
</comment>
<protein>
    <submittedName>
        <fullName evidence="12">Signal recognition particle 19 kDa protein-like</fullName>
    </submittedName>
</protein>
<comment type="similarity">
    <text evidence="3">Belongs to the SRP19 family.</text>
</comment>
<dbReference type="FunFam" id="3.30.56.30:FF:000002">
    <property type="entry name" value="Signal recognition particle 19kDa"/>
    <property type="match status" value="1"/>
</dbReference>
<accession>A0A8B8BZY5</accession>
<dbReference type="Gene3D" id="3.30.56.30">
    <property type="entry name" value="Signal recognition particle, SRP19-like subunit"/>
    <property type="match status" value="1"/>
</dbReference>
<dbReference type="OrthoDB" id="2190947at2759"/>
<dbReference type="GO" id="GO:0005730">
    <property type="term" value="C:nucleolus"/>
    <property type="evidence" value="ECO:0007669"/>
    <property type="project" value="UniProtKB-SubCell"/>
</dbReference>
<organism evidence="11 12">
    <name type="scientific">Crassostrea virginica</name>
    <name type="common">Eastern oyster</name>
    <dbReference type="NCBI Taxonomy" id="6565"/>
    <lineage>
        <taxon>Eukaryota</taxon>
        <taxon>Metazoa</taxon>
        <taxon>Spiralia</taxon>
        <taxon>Lophotrochozoa</taxon>
        <taxon>Mollusca</taxon>
        <taxon>Bivalvia</taxon>
        <taxon>Autobranchia</taxon>
        <taxon>Pteriomorphia</taxon>
        <taxon>Ostreida</taxon>
        <taxon>Ostreoidea</taxon>
        <taxon>Ostreidae</taxon>
        <taxon>Crassostrea</taxon>
    </lineage>
</organism>
<dbReference type="GO" id="GO:0006617">
    <property type="term" value="P:SRP-dependent cotranslational protein targeting to membrane, signal sequence recognition"/>
    <property type="evidence" value="ECO:0007669"/>
    <property type="project" value="TreeGrafter"/>
</dbReference>
<name>A0A8B8BZY5_CRAVI</name>
<evidence type="ECO:0000256" key="9">
    <source>
        <dbReference type="ARBA" id="ARBA00045518"/>
    </source>
</evidence>
<dbReference type="GO" id="GO:0008312">
    <property type="term" value="F:7S RNA binding"/>
    <property type="evidence" value="ECO:0007669"/>
    <property type="project" value="InterPro"/>
</dbReference>
<evidence type="ECO:0000256" key="1">
    <source>
        <dbReference type="ARBA" id="ARBA00004496"/>
    </source>
</evidence>
<feature type="compositionally biased region" description="Low complexity" evidence="10">
    <location>
        <begin position="129"/>
        <end position="144"/>
    </location>
</feature>
<dbReference type="RefSeq" id="XP_022308952.1">
    <property type="nucleotide sequence ID" value="XM_022453244.1"/>
</dbReference>
<evidence type="ECO:0000256" key="4">
    <source>
        <dbReference type="ARBA" id="ARBA00022490"/>
    </source>
</evidence>
<evidence type="ECO:0000256" key="6">
    <source>
        <dbReference type="ARBA" id="ARBA00023135"/>
    </source>
</evidence>
<dbReference type="KEGG" id="cvn:111114773"/>
<dbReference type="Proteomes" id="UP000694844">
    <property type="component" value="Chromosome 9"/>
</dbReference>
<gene>
    <name evidence="12" type="primary">LOC111114773</name>
</gene>
<reference evidence="12" key="1">
    <citation type="submission" date="2025-08" db="UniProtKB">
        <authorList>
            <consortium name="RefSeq"/>
        </authorList>
    </citation>
    <scope>IDENTIFICATION</scope>
    <source>
        <tissue evidence="12">Whole sample</tissue>
    </source>
</reference>
<keyword evidence="7" id="KW-0539">Nucleus</keyword>
<evidence type="ECO:0000256" key="3">
    <source>
        <dbReference type="ARBA" id="ARBA00008910"/>
    </source>
</evidence>
<keyword evidence="4" id="KW-0963">Cytoplasm</keyword>
<proteinExistence type="inferred from homology"/>
<dbReference type="AlphaFoldDB" id="A0A8B8BZY5"/>
<dbReference type="InterPro" id="IPR002778">
    <property type="entry name" value="Signal_recog_particle_SRP19"/>
</dbReference>
<dbReference type="GO" id="GO:0005786">
    <property type="term" value="C:signal recognition particle, endoplasmic reticulum targeting"/>
    <property type="evidence" value="ECO:0007669"/>
    <property type="project" value="UniProtKB-KW"/>
</dbReference>
<evidence type="ECO:0000256" key="8">
    <source>
        <dbReference type="ARBA" id="ARBA00023274"/>
    </source>
</evidence>
<dbReference type="GeneID" id="111114773"/>
<keyword evidence="6" id="KW-0733">Signal recognition particle</keyword>
<evidence type="ECO:0000313" key="12">
    <source>
        <dbReference type="RefSeq" id="XP_022308952.1"/>
    </source>
</evidence>
<keyword evidence="5" id="KW-0694">RNA-binding</keyword>
<comment type="function">
    <text evidence="9">Component of the signal recognition particle (SRP) complex, a ribonucleoprotein complex that mediates the cotranslational targeting of secretory and membrane proteins to the endoplasmic reticulum (ER). Binds directly to 7SL RNA. Mediates binding of SRP54 to the SRP complex.</text>
</comment>